<keyword evidence="10" id="KW-1185">Reference proteome</keyword>
<dbReference type="RefSeq" id="WP_202749199.1">
    <property type="nucleotide sequence ID" value="NZ_JAESWC010000004.1"/>
</dbReference>
<evidence type="ECO:0000313" key="9">
    <source>
        <dbReference type="EMBL" id="MBL4936454.1"/>
    </source>
</evidence>
<evidence type="ECO:0000256" key="4">
    <source>
        <dbReference type="ARBA" id="ARBA00022544"/>
    </source>
</evidence>
<keyword evidence="5 8" id="KW-0812">Transmembrane</keyword>
<evidence type="ECO:0000256" key="5">
    <source>
        <dbReference type="ARBA" id="ARBA00022692"/>
    </source>
</evidence>
<feature type="transmembrane region" description="Helical" evidence="8">
    <location>
        <begin position="215"/>
        <end position="240"/>
    </location>
</feature>
<evidence type="ECO:0000256" key="3">
    <source>
        <dbReference type="ARBA" id="ARBA00022448"/>
    </source>
</evidence>
<keyword evidence="6 8" id="KW-1133">Transmembrane helix</keyword>
<feature type="transmembrane region" description="Helical" evidence="8">
    <location>
        <begin position="35"/>
        <end position="52"/>
    </location>
</feature>
<name>A0ABS1TDN6_9CLOT</name>
<dbReference type="InterPro" id="IPR004761">
    <property type="entry name" value="Spore_GerAB"/>
</dbReference>
<feature type="transmembrane region" description="Helical" evidence="8">
    <location>
        <begin position="73"/>
        <end position="91"/>
    </location>
</feature>
<feature type="transmembrane region" description="Helical" evidence="8">
    <location>
        <begin position="336"/>
        <end position="357"/>
    </location>
</feature>
<keyword evidence="7 8" id="KW-0472">Membrane</keyword>
<evidence type="ECO:0000256" key="1">
    <source>
        <dbReference type="ARBA" id="ARBA00004141"/>
    </source>
</evidence>
<evidence type="ECO:0000256" key="6">
    <source>
        <dbReference type="ARBA" id="ARBA00022989"/>
    </source>
</evidence>
<feature type="transmembrane region" description="Helical" evidence="8">
    <location>
        <begin position="268"/>
        <end position="292"/>
    </location>
</feature>
<protein>
    <submittedName>
        <fullName evidence="9">GerAB/ArcD/ProY family transporter</fullName>
    </submittedName>
</protein>
<dbReference type="EMBL" id="JAESWC010000004">
    <property type="protein sequence ID" value="MBL4936454.1"/>
    <property type="molecule type" value="Genomic_DNA"/>
</dbReference>
<dbReference type="PANTHER" id="PTHR34975:SF2">
    <property type="entry name" value="SPORE GERMINATION PROTEIN A2"/>
    <property type="match status" value="1"/>
</dbReference>
<comment type="similarity">
    <text evidence="2">Belongs to the amino acid-polyamine-organocation (APC) superfamily. Spore germination protein (SGP) (TC 2.A.3.9) family.</text>
</comment>
<evidence type="ECO:0000313" key="10">
    <source>
        <dbReference type="Proteomes" id="UP000632377"/>
    </source>
</evidence>
<evidence type="ECO:0000256" key="8">
    <source>
        <dbReference type="SAM" id="Phobius"/>
    </source>
</evidence>
<feature type="transmembrane region" description="Helical" evidence="8">
    <location>
        <begin position="111"/>
        <end position="130"/>
    </location>
</feature>
<organism evidence="9 10">
    <name type="scientific">Clostridium rhizosphaerae</name>
    <dbReference type="NCBI Taxonomy" id="2803861"/>
    <lineage>
        <taxon>Bacteria</taxon>
        <taxon>Bacillati</taxon>
        <taxon>Bacillota</taxon>
        <taxon>Clostridia</taxon>
        <taxon>Eubacteriales</taxon>
        <taxon>Clostridiaceae</taxon>
        <taxon>Clostridium</taxon>
    </lineage>
</organism>
<feature type="transmembrane region" description="Helical" evidence="8">
    <location>
        <begin position="304"/>
        <end position="324"/>
    </location>
</feature>
<feature type="transmembrane region" description="Helical" evidence="8">
    <location>
        <begin position="7"/>
        <end position="29"/>
    </location>
</feature>
<evidence type="ECO:0000256" key="7">
    <source>
        <dbReference type="ARBA" id="ARBA00023136"/>
    </source>
</evidence>
<proteinExistence type="inferred from homology"/>
<dbReference type="NCBIfam" id="TIGR00912">
    <property type="entry name" value="2A0309"/>
    <property type="match status" value="1"/>
</dbReference>
<keyword evidence="3" id="KW-0813">Transport</keyword>
<reference evidence="9 10" key="1">
    <citation type="submission" date="2021-01" db="EMBL/GenBank/DDBJ databases">
        <title>Genome public.</title>
        <authorList>
            <person name="Liu C."/>
            <person name="Sun Q."/>
        </authorList>
    </citation>
    <scope>NUCLEOTIDE SEQUENCE [LARGE SCALE GENOMIC DNA]</scope>
    <source>
        <strain evidence="9 10">YIM B02515</strain>
    </source>
</reference>
<gene>
    <name evidence="9" type="ORF">JK636_11855</name>
</gene>
<dbReference type="Pfam" id="PF03845">
    <property type="entry name" value="Spore_permease"/>
    <property type="match status" value="1"/>
</dbReference>
<feature type="transmembrane region" description="Helical" evidence="8">
    <location>
        <begin position="142"/>
        <end position="165"/>
    </location>
</feature>
<accession>A0ABS1TDN6</accession>
<keyword evidence="4" id="KW-0309">Germination</keyword>
<comment type="subcellular location">
    <subcellularLocation>
        <location evidence="1">Membrane</location>
        <topology evidence="1">Multi-pass membrane protein</topology>
    </subcellularLocation>
</comment>
<dbReference type="Proteomes" id="UP000632377">
    <property type="component" value="Unassembled WGS sequence"/>
</dbReference>
<evidence type="ECO:0000256" key="2">
    <source>
        <dbReference type="ARBA" id="ARBA00007998"/>
    </source>
</evidence>
<comment type="caution">
    <text evidence="9">The sequence shown here is derived from an EMBL/GenBank/DDBJ whole genome shotgun (WGS) entry which is preliminary data.</text>
</comment>
<sequence length="367" mass="41813">MERKISPYQLFATMFILPYGSAVLFFLAPDAKQDAWLVILIYILPGLLLQQVHIRIFKYYPKDTLVSYMPKIWGKYLGIFFSVLYILYFEYLSARVLRDFTGLITISAMPHTSRIFIGVLLILTVTYGISTGFETICRAAEILFPLMILGLITAYILLFSSKNMLVFNRLLPILEDGLIAESLKSWKLIAFPFGEFIAFSMLYRTLNEPQKIKKIVPWVVVAEGIALSSISVLFIAGLGVNYSTTTNFPLLETLRLIHVGGFLDRLDILIVVTLVTGGFMKISIFMYVSILGTAQLFKVRNQRYLAFPFGIMILIYSELIARSYPQHIKIGLDFTVKYIHVPLQIIVPIITLVIAYFKNKPKRLPNS</sequence>
<dbReference type="PANTHER" id="PTHR34975">
    <property type="entry name" value="SPORE GERMINATION PROTEIN A2"/>
    <property type="match status" value="1"/>
</dbReference>